<dbReference type="SUPFAM" id="SSF81296">
    <property type="entry name" value="E set domains"/>
    <property type="match status" value="4"/>
</dbReference>
<dbReference type="InterPro" id="IPR013783">
    <property type="entry name" value="Ig-like_fold"/>
</dbReference>
<dbReference type="OrthoDB" id="186625at2759"/>
<keyword evidence="6" id="KW-1185">Reference proteome</keyword>
<evidence type="ECO:0000256" key="2">
    <source>
        <dbReference type="ARBA" id="ARBA00022837"/>
    </source>
</evidence>
<dbReference type="AlphaFoldDB" id="A0A0M0JTH2"/>
<dbReference type="Proteomes" id="UP000037460">
    <property type="component" value="Unassembled WGS sequence"/>
</dbReference>
<dbReference type="PANTHER" id="PTHR38537">
    <property type="entry name" value="JITTERBUG, ISOFORM N"/>
    <property type="match status" value="1"/>
</dbReference>
<dbReference type="GO" id="GO:0051015">
    <property type="term" value="F:actin filament binding"/>
    <property type="evidence" value="ECO:0007669"/>
    <property type="project" value="InterPro"/>
</dbReference>
<name>A0A0M0JTH2_9EUKA</name>
<keyword evidence="1" id="KW-0677">Repeat</keyword>
<reference evidence="6" key="1">
    <citation type="journal article" date="2015" name="PLoS Genet.">
        <title>Genome Sequence and Transcriptome Analyses of Chrysochromulina tobin: Metabolic Tools for Enhanced Algal Fitness in the Prominent Order Prymnesiales (Haptophyceae).</title>
        <authorList>
            <person name="Hovde B.T."/>
            <person name="Deodato C.R."/>
            <person name="Hunsperger H.M."/>
            <person name="Ryken S.A."/>
            <person name="Yost W."/>
            <person name="Jha R.K."/>
            <person name="Patterson J."/>
            <person name="Monnat R.J. Jr."/>
            <person name="Barlow S.B."/>
            <person name="Starkenburg S.R."/>
            <person name="Cattolico R.A."/>
        </authorList>
    </citation>
    <scope>NUCLEOTIDE SEQUENCE</scope>
    <source>
        <strain evidence="6">CCMP291</strain>
    </source>
</reference>
<feature type="repeat" description="Filamin" evidence="3">
    <location>
        <begin position="201"/>
        <end position="308"/>
    </location>
</feature>
<dbReference type="Pfam" id="PF00630">
    <property type="entry name" value="Filamin"/>
    <property type="match status" value="3"/>
</dbReference>
<dbReference type="SMART" id="SM00054">
    <property type="entry name" value="EFh"/>
    <property type="match status" value="1"/>
</dbReference>
<dbReference type="GO" id="GO:0030036">
    <property type="term" value="P:actin cytoskeleton organization"/>
    <property type="evidence" value="ECO:0007669"/>
    <property type="project" value="InterPro"/>
</dbReference>
<dbReference type="SMART" id="SM00557">
    <property type="entry name" value="IG_FLMN"/>
    <property type="match status" value="2"/>
</dbReference>
<evidence type="ECO:0000313" key="5">
    <source>
        <dbReference type="EMBL" id="KOO29941.1"/>
    </source>
</evidence>
<feature type="repeat" description="Filamin" evidence="3">
    <location>
        <begin position="536"/>
        <end position="589"/>
    </location>
</feature>
<protein>
    <recommendedName>
        <fullName evidence="4">EF-hand domain-containing protein</fullName>
    </recommendedName>
</protein>
<organism evidence="5 6">
    <name type="scientific">Chrysochromulina tobinii</name>
    <dbReference type="NCBI Taxonomy" id="1460289"/>
    <lineage>
        <taxon>Eukaryota</taxon>
        <taxon>Haptista</taxon>
        <taxon>Haptophyta</taxon>
        <taxon>Prymnesiophyceae</taxon>
        <taxon>Prymnesiales</taxon>
        <taxon>Chrysochromulinaceae</taxon>
        <taxon>Chrysochromulina</taxon>
    </lineage>
</organism>
<dbReference type="InterPro" id="IPR002048">
    <property type="entry name" value="EF_hand_dom"/>
</dbReference>
<proteinExistence type="predicted"/>
<feature type="domain" description="EF-hand" evidence="4">
    <location>
        <begin position="79"/>
        <end position="114"/>
    </location>
</feature>
<accession>A0A0M0JTH2</accession>
<dbReference type="InterPro" id="IPR018247">
    <property type="entry name" value="EF_Hand_1_Ca_BS"/>
</dbReference>
<dbReference type="Gene3D" id="1.10.238.10">
    <property type="entry name" value="EF-hand"/>
    <property type="match status" value="1"/>
</dbReference>
<dbReference type="InterPro" id="IPR044801">
    <property type="entry name" value="Filamin"/>
</dbReference>
<evidence type="ECO:0000256" key="3">
    <source>
        <dbReference type="PROSITE-ProRule" id="PRU00087"/>
    </source>
</evidence>
<gene>
    <name evidence="5" type="ORF">Ctob_012008</name>
</gene>
<dbReference type="EMBL" id="JWZX01002324">
    <property type="protein sequence ID" value="KOO29941.1"/>
    <property type="molecule type" value="Genomic_DNA"/>
</dbReference>
<dbReference type="PROSITE" id="PS00018">
    <property type="entry name" value="EF_HAND_1"/>
    <property type="match status" value="1"/>
</dbReference>
<dbReference type="PROSITE" id="PS50194">
    <property type="entry name" value="FILAMIN_REPEAT"/>
    <property type="match status" value="3"/>
</dbReference>
<dbReference type="Pfam" id="PF00036">
    <property type="entry name" value="EF-hand_1"/>
    <property type="match status" value="1"/>
</dbReference>
<sequence>MNGEHIKDSPFKLTVSAPSAQANMCKVSGKGLTRLTAGEKGCFQVTFIDRFGGMAPAAELDVRLKPEGVPIPGPDDPIEVPPHVQKIFKQFDKDGSGDVDFSELKEALALLGYGDDRKAAAVLLRRYDSDGGGLGIEEFTQLVSDMEMAKTTGFLMLGVSKTDHKSIVEVNFEVKRAANYDLHLGLAASAGGGFLEGSPFSLTVVPSKGNAENTALPATLIDAGLVTAVGEEGCFEFTAYDAYKNACIKGNDNMRVSTAGNDQFEANVVDLGTGKYEIRYRCDQSGLHKMLVTIGEKHVRGSPMTVVCKPGPMVVDTCEVLIPEEVVTTDAGTPNWLRIRARDRFGNVTTNVPPGISFNVEMRRRRSPDSDSPIRARADIGRLDASQGQWNRDGVFELAYVPASSGTFEMHVLCVRDVGIAEEEATKKDKRKKDGNAKAAKAQVQVRQITEEVPAFPTFLMEVAALGPDTKMSTITNASGMQHQQLRAGEQLRVNIDLRDRFGNPCCFPASFYQDDLLPLRAEMFKHSVLEGQKLNPSEAGPHELQLRPGNEKEGTYTVLHVLVRTGKFSVAVLLDGKHIHRSPIHFNVSADAPLGRKCRLERLIPDHNPDDNPAARNAARLTQGDVPSPFVGKPYGLKLQLRDKHGNAIDAGGTPIELSVDAPPIIKGSELDHIMAPKLEQTVTDLKNGSYRIQITAIQAGLHVITVHVGGQEVIGSPLTLVVEKPPVLASTKVAGKSRGDTLFAVASAISNMGLNWAFCEWLGCAGPYYG</sequence>
<dbReference type="Gene3D" id="2.60.40.10">
    <property type="entry name" value="Immunoglobulins"/>
    <property type="match status" value="3"/>
</dbReference>
<evidence type="ECO:0000256" key="1">
    <source>
        <dbReference type="ARBA" id="ARBA00022737"/>
    </source>
</evidence>
<dbReference type="GO" id="GO:0005509">
    <property type="term" value="F:calcium ion binding"/>
    <property type="evidence" value="ECO:0007669"/>
    <property type="project" value="InterPro"/>
</dbReference>
<dbReference type="InterPro" id="IPR014756">
    <property type="entry name" value="Ig_E-set"/>
</dbReference>
<dbReference type="InterPro" id="IPR017868">
    <property type="entry name" value="Filamin/ABP280_repeat-like"/>
</dbReference>
<dbReference type="PANTHER" id="PTHR38537:SF13">
    <property type="entry name" value="JITTERBUG, ISOFORM N"/>
    <property type="match status" value="1"/>
</dbReference>
<dbReference type="InterPro" id="IPR001298">
    <property type="entry name" value="Filamin/ABP280_rpt"/>
</dbReference>
<dbReference type="PROSITE" id="PS50222">
    <property type="entry name" value="EF_HAND_2"/>
    <property type="match status" value="1"/>
</dbReference>
<evidence type="ECO:0000259" key="4">
    <source>
        <dbReference type="PROSITE" id="PS50222"/>
    </source>
</evidence>
<feature type="repeat" description="Filamin" evidence="3">
    <location>
        <begin position="607"/>
        <end position="724"/>
    </location>
</feature>
<evidence type="ECO:0000313" key="6">
    <source>
        <dbReference type="Proteomes" id="UP000037460"/>
    </source>
</evidence>
<dbReference type="InterPro" id="IPR011992">
    <property type="entry name" value="EF-hand-dom_pair"/>
</dbReference>
<comment type="caution">
    <text evidence="5">The sequence shown here is derived from an EMBL/GenBank/DDBJ whole genome shotgun (WGS) entry which is preliminary data.</text>
</comment>
<dbReference type="CDD" id="cd00051">
    <property type="entry name" value="EFh"/>
    <property type="match status" value="1"/>
</dbReference>
<dbReference type="SUPFAM" id="SSF47473">
    <property type="entry name" value="EF-hand"/>
    <property type="match status" value="1"/>
</dbReference>
<keyword evidence="2" id="KW-0106">Calcium</keyword>